<evidence type="ECO:0000256" key="7">
    <source>
        <dbReference type="ARBA" id="ARBA00023180"/>
    </source>
</evidence>
<dbReference type="EMBL" id="VZUB01023608">
    <property type="protein sequence ID" value="NXU77956.1"/>
    <property type="molecule type" value="Genomic_DNA"/>
</dbReference>
<feature type="domain" description="Receptor ligand binding region" evidence="8">
    <location>
        <begin position="1"/>
        <end position="72"/>
    </location>
</feature>
<dbReference type="PRINTS" id="PR00248">
    <property type="entry name" value="GPCRMGR"/>
</dbReference>
<dbReference type="AlphaFoldDB" id="A0A7L3NG60"/>
<dbReference type="PRINTS" id="PR00593">
    <property type="entry name" value="MTABOTROPICR"/>
</dbReference>
<keyword evidence="7" id="KW-0325">Glycoprotein</keyword>
<evidence type="ECO:0000313" key="10">
    <source>
        <dbReference type="Proteomes" id="UP000579904"/>
    </source>
</evidence>
<dbReference type="Gene3D" id="3.40.50.2300">
    <property type="match status" value="2"/>
</dbReference>
<keyword evidence="10" id="KW-1185">Reference proteome</keyword>
<dbReference type="Proteomes" id="UP000579904">
    <property type="component" value="Unassembled WGS sequence"/>
</dbReference>
<dbReference type="InterPro" id="IPR000162">
    <property type="entry name" value="GPCR_3_mtglu_rcpt"/>
</dbReference>
<dbReference type="GO" id="GO:0004930">
    <property type="term" value="F:G protein-coupled receptor activity"/>
    <property type="evidence" value="ECO:0007669"/>
    <property type="project" value="InterPro"/>
</dbReference>
<feature type="non-terminal residue" evidence="9">
    <location>
        <position position="1"/>
    </location>
</feature>
<dbReference type="OrthoDB" id="425344at2759"/>
<feature type="domain" description="Receptor ligand binding region" evidence="8">
    <location>
        <begin position="121"/>
        <end position="311"/>
    </location>
</feature>
<dbReference type="InterPro" id="IPR050726">
    <property type="entry name" value="mGluR"/>
</dbReference>
<sequence length="333" mass="37473">PQISYASTAPDLSDNTRYDFFSRVVPSDTFQAQAMVDIVKALKWNYVSTLASEGSYGESGVEAFIQKSREDGEGFPPPGMGVWSRRRGNGLGWRDVPALSLALCPCPQSWWVSHPLASPHRRVLEAAKRANQTGHFIWMGSDSWGSKISPVLHLEEVAEGSVTILPKRVSVRGFDRYFSSRTLDNNRRNIWFAEFWEDNFHCKLSRHALKKGSSIKKCTNRERIGQDSSYEQEGKVQFVIDAVYAMGHALHNMHKALCPGKVGLCSRMDPVDGVELLKYIRSVNFSGIAGTPVTFNENGDAPGRYDIYQYQIRNSTPEYKVIGQWADHLHLQV</sequence>
<evidence type="ECO:0000256" key="4">
    <source>
        <dbReference type="ARBA" id="ARBA00022989"/>
    </source>
</evidence>
<feature type="non-terminal residue" evidence="9">
    <location>
        <position position="333"/>
    </location>
</feature>
<keyword evidence="6" id="KW-0675">Receptor</keyword>
<reference evidence="9 10" key="1">
    <citation type="submission" date="2019-09" db="EMBL/GenBank/DDBJ databases">
        <title>Bird 10,000 Genomes (B10K) Project - Family phase.</title>
        <authorList>
            <person name="Zhang G."/>
        </authorList>
    </citation>
    <scope>NUCLEOTIDE SEQUENCE [LARGE SCALE GENOMIC DNA]</scope>
    <source>
        <strain evidence="9">OUT-0002</strain>
    </source>
</reference>
<evidence type="ECO:0000259" key="8">
    <source>
        <dbReference type="Pfam" id="PF01094"/>
    </source>
</evidence>
<dbReference type="PANTHER" id="PTHR24060">
    <property type="entry name" value="METABOTROPIC GLUTAMATE RECEPTOR"/>
    <property type="match status" value="1"/>
</dbReference>
<dbReference type="InterPro" id="IPR028082">
    <property type="entry name" value="Peripla_BP_I"/>
</dbReference>
<dbReference type="FunFam" id="3.40.50.2300:FF:000176">
    <property type="entry name" value="metabotropic glutamate receptor 7"/>
    <property type="match status" value="1"/>
</dbReference>
<evidence type="ECO:0000256" key="2">
    <source>
        <dbReference type="ARBA" id="ARBA00007242"/>
    </source>
</evidence>
<dbReference type="SUPFAM" id="SSF53822">
    <property type="entry name" value="Periplasmic binding protein-like I"/>
    <property type="match status" value="2"/>
</dbReference>
<gene>
    <name evidence="9" type="primary">Grm4_1</name>
    <name evidence="9" type="ORF">OREMEL_R12794</name>
</gene>
<dbReference type="InterPro" id="IPR001786">
    <property type="entry name" value="GPCR_3_mGluR4"/>
</dbReference>
<dbReference type="Pfam" id="PF01094">
    <property type="entry name" value="ANF_receptor"/>
    <property type="match status" value="2"/>
</dbReference>
<evidence type="ECO:0000256" key="1">
    <source>
        <dbReference type="ARBA" id="ARBA00004141"/>
    </source>
</evidence>
<comment type="similarity">
    <text evidence="2">Belongs to the G-protein coupled receptor 3 family.</text>
</comment>
<comment type="subcellular location">
    <subcellularLocation>
        <location evidence="1">Membrane</location>
        <topology evidence="1">Multi-pass membrane protein</topology>
    </subcellularLocation>
</comment>
<name>A0A7L3NG60_9AVES</name>
<keyword evidence="3" id="KW-0812">Transmembrane</keyword>
<evidence type="ECO:0000256" key="5">
    <source>
        <dbReference type="ARBA" id="ARBA00023136"/>
    </source>
</evidence>
<accession>A0A7L3NG60</accession>
<evidence type="ECO:0000313" key="9">
    <source>
        <dbReference type="EMBL" id="NXU77956.1"/>
    </source>
</evidence>
<dbReference type="InterPro" id="IPR000337">
    <property type="entry name" value="GPCR_3"/>
</dbReference>
<evidence type="ECO:0000256" key="3">
    <source>
        <dbReference type="ARBA" id="ARBA00022692"/>
    </source>
</evidence>
<protein>
    <submittedName>
        <fullName evidence="9">GRM4 protein</fullName>
    </submittedName>
</protein>
<comment type="caution">
    <text evidence="9">The sequence shown here is derived from an EMBL/GenBank/DDBJ whole genome shotgun (WGS) entry which is preliminary data.</text>
</comment>
<keyword evidence="5" id="KW-0472">Membrane</keyword>
<keyword evidence="4" id="KW-1133">Transmembrane helix</keyword>
<dbReference type="GO" id="GO:0016020">
    <property type="term" value="C:membrane"/>
    <property type="evidence" value="ECO:0007669"/>
    <property type="project" value="UniProtKB-SubCell"/>
</dbReference>
<organism evidence="9 10">
    <name type="scientific">Oreotrochilus melanogaster</name>
    <dbReference type="NCBI Taxonomy" id="689266"/>
    <lineage>
        <taxon>Eukaryota</taxon>
        <taxon>Metazoa</taxon>
        <taxon>Chordata</taxon>
        <taxon>Craniata</taxon>
        <taxon>Vertebrata</taxon>
        <taxon>Euteleostomi</taxon>
        <taxon>Archelosauria</taxon>
        <taxon>Archosauria</taxon>
        <taxon>Dinosauria</taxon>
        <taxon>Saurischia</taxon>
        <taxon>Theropoda</taxon>
        <taxon>Coelurosauria</taxon>
        <taxon>Aves</taxon>
        <taxon>Neognathae</taxon>
        <taxon>Neoaves</taxon>
        <taxon>Strisores</taxon>
        <taxon>Apodiformes</taxon>
        <taxon>Trochilidae</taxon>
        <taxon>Oreotrochilus</taxon>
    </lineage>
</organism>
<evidence type="ECO:0000256" key="6">
    <source>
        <dbReference type="ARBA" id="ARBA00023170"/>
    </source>
</evidence>
<proteinExistence type="inferred from homology"/>
<dbReference type="PRINTS" id="PR01054">
    <property type="entry name" value="MTABOTROPC4R"/>
</dbReference>
<dbReference type="InterPro" id="IPR001828">
    <property type="entry name" value="ANF_lig-bd_rcpt"/>
</dbReference>